<accession>A0A2C6KTU9</accession>
<evidence type="ECO:0000313" key="3">
    <source>
        <dbReference type="Proteomes" id="UP000221165"/>
    </source>
</evidence>
<dbReference type="RefSeq" id="XP_067921352.1">
    <property type="nucleotide sequence ID" value="XM_068066670.1"/>
</dbReference>
<feature type="compositionally biased region" description="Basic and acidic residues" evidence="1">
    <location>
        <begin position="16"/>
        <end position="34"/>
    </location>
</feature>
<organism evidence="2 3">
    <name type="scientific">Cystoisospora suis</name>
    <dbReference type="NCBI Taxonomy" id="483139"/>
    <lineage>
        <taxon>Eukaryota</taxon>
        <taxon>Sar</taxon>
        <taxon>Alveolata</taxon>
        <taxon>Apicomplexa</taxon>
        <taxon>Conoidasida</taxon>
        <taxon>Coccidia</taxon>
        <taxon>Eucoccidiorida</taxon>
        <taxon>Eimeriorina</taxon>
        <taxon>Sarcocystidae</taxon>
        <taxon>Cystoisospora</taxon>
    </lineage>
</organism>
<dbReference type="Proteomes" id="UP000221165">
    <property type="component" value="Unassembled WGS sequence"/>
</dbReference>
<evidence type="ECO:0000313" key="2">
    <source>
        <dbReference type="EMBL" id="PHJ19654.1"/>
    </source>
</evidence>
<sequence length="34" mass="3834">MVIWVRTSETVGDTEGCSHERTPKPARLHKSEVP</sequence>
<comment type="caution">
    <text evidence="2">The sequence shown here is derived from an EMBL/GenBank/DDBJ whole genome shotgun (WGS) entry which is preliminary data.</text>
</comment>
<dbReference type="EMBL" id="MIGC01003302">
    <property type="protein sequence ID" value="PHJ19654.1"/>
    <property type="molecule type" value="Genomic_DNA"/>
</dbReference>
<proteinExistence type="predicted"/>
<feature type="region of interest" description="Disordered" evidence="1">
    <location>
        <begin position="1"/>
        <end position="34"/>
    </location>
</feature>
<protein>
    <submittedName>
        <fullName evidence="2">Uncharacterized protein</fullName>
    </submittedName>
</protein>
<dbReference type="GeneID" id="94429881"/>
<evidence type="ECO:0000256" key="1">
    <source>
        <dbReference type="SAM" id="MobiDB-lite"/>
    </source>
</evidence>
<feature type="non-terminal residue" evidence="2">
    <location>
        <position position="34"/>
    </location>
</feature>
<dbReference type="AlphaFoldDB" id="A0A2C6KTU9"/>
<reference evidence="2 3" key="1">
    <citation type="journal article" date="2017" name="Int. J. Parasitol.">
        <title>The genome of the protozoan parasite Cystoisospora suis and a reverse vaccinology approach to identify vaccine candidates.</title>
        <authorList>
            <person name="Palmieri N."/>
            <person name="Shrestha A."/>
            <person name="Ruttkowski B."/>
            <person name="Beck T."/>
            <person name="Vogl C."/>
            <person name="Tomley F."/>
            <person name="Blake D.P."/>
            <person name="Joachim A."/>
        </authorList>
    </citation>
    <scope>NUCLEOTIDE SEQUENCE [LARGE SCALE GENOMIC DNA]</scope>
    <source>
        <strain evidence="2 3">Wien I</strain>
    </source>
</reference>
<keyword evidence="3" id="KW-1185">Reference proteome</keyword>
<dbReference type="VEuPathDB" id="ToxoDB:CSUI_006514"/>
<gene>
    <name evidence="2" type="ORF">CSUI_006514</name>
</gene>
<name>A0A2C6KTU9_9APIC</name>